<keyword evidence="1" id="KW-0479">Metal-binding</keyword>
<dbReference type="SUPFAM" id="SSF57845">
    <property type="entry name" value="B-box zinc-binding domain"/>
    <property type="match status" value="1"/>
</dbReference>
<comment type="caution">
    <text evidence="3">The sequence shown here is derived from an EMBL/GenBank/DDBJ whole genome shotgun (WGS) entry which is preliminary data.</text>
</comment>
<gene>
    <name evidence="3" type="ORF">DPMN_157190</name>
</gene>
<reference evidence="3" key="1">
    <citation type="journal article" date="2019" name="bioRxiv">
        <title>The Genome of the Zebra Mussel, Dreissena polymorpha: A Resource for Invasive Species Research.</title>
        <authorList>
            <person name="McCartney M.A."/>
            <person name="Auch B."/>
            <person name="Kono T."/>
            <person name="Mallez S."/>
            <person name="Zhang Y."/>
            <person name="Obille A."/>
            <person name="Becker A."/>
            <person name="Abrahante J.E."/>
            <person name="Garbe J."/>
            <person name="Badalamenti J.P."/>
            <person name="Herman A."/>
            <person name="Mangelson H."/>
            <person name="Liachko I."/>
            <person name="Sullivan S."/>
            <person name="Sone E.D."/>
            <person name="Koren S."/>
            <person name="Silverstein K.A.T."/>
            <person name="Beckman K.B."/>
            <person name="Gohl D.M."/>
        </authorList>
    </citation>
    <scope>NUCLEOTIDE SEQUENCE</scope>
    <source>
        <strain evidence="3">Duluth1</strain>
        <tissue evidence="3">Whole animal</tissue>
    </source>
</reference>
<dbReference type="InterPro" id="IPR000315">
    <property type="entry name" value="Znf_B-box"/>
</dbReference>
<evidence type="ECO:0000259" key="2">
    <source>
        <dbReference type="PROSITE" id="PS50119"/>
    </source>
</evidence>
<keyword evidence="1" id="KW-0862">Zinc</keyword>
<dbReference type="GO" id="GO:0008270">
    <property type="term" value="F:zinc ion binding"/>
    <property type="evidence" value="ECO:0007669"/>
    <property type="project" value="UniProtKB-KW"/>
</dbReference>
<proteinExistence type="predicted"/>
<keyword evidence="1" id="KW-0863">Zinc-finger</keyword>
<dbReference type="Pfam" id="PF00643">
    <property type="entry name" value="zf-B_box"/>
    <property type="match status" value="1"/>
</dbReference>
<accession>A0A9D4IPS2</accession>
<dbReference type="PROSITE" id="PS50119">
    <property type="entry name" value="ZF_BBOX"/>
    <property type="match status" value="1"/>
</dbReference>
<keyword evidence="4" id="KW-1185">Reference proteome</keyword>
<dbReference type="EMBL" id="JAIWYP010000008">
    <property type="protein sequence ID" value="KAH3779388.1"/>
    <property type="molecule type" value="Genomic_DNA"/>
</dbReference>
<organism evidence="3 4">
    <name type="scientific">Dreissena polymorpha</name>
    <name type="common">Zebra mussel</name>
    <name type="synonym">Mytilus polymorpha</name>
    <dbReference type="NCBI Taxonomy" id="45954"/>
    <lineage>
        <taxon>Eukaryota</taxon>
        <taxon>Metazoa</taxon>
        <taxon>Spiralia</taxon>
        <taxon>Lophotrochozoa</taxon>
        <taxon>Mollusca</taxon>
        <taxon>Bivalvia</taxon>
        <taxon>Autobranchia</taxon>
        <taxon>Heteroconchia</taxon>
        <taxon>Euheterodonta</taxon>
        <taxon>Imparidentia</taxon>
        <taxon>Neoheterodontei</taxon>
        <taxon>Myida</taxon>
        <taxon>Dreissenoidea</taxon>
        <taxon>Dreissenidae</taxon>
        <taxon>Dreissena</taxon>
    </lineage>
</organism>
<dbReference type="Gene3D" id="3.30.160.60">
    <property type="entry name" value="Classic Zinc Finger"/>
    <property type="match status" value="1"/>
</dbReference>
<dbReference type="AlphaFoldDB" id="A0A9D4IPS2"/>
<protein>
    <recommendedName>
        <fullName evidence="2">B box-type domain-containing protein</fullName>
    </recommendedName>
</protein>
<dbReference type="Proteomes" id="UP000828390">
    <property type="component" value="Unassembled WGS sequence"/>
</dbReference>
<reference evidence="3" key="2">
    <citation type="submission" date="2020-11" db="EMBL/GenBank/DDBJ databases">
        <authorList>
            <person name="McCartney M.A."/>
            <person name="Auch B."/>
            <person name="Kono T."/>
            <person name="Mallez S."/>
            <person name="Becker A."/>
            <person name="Gohl D.M."/>
            <person name="Silverstein K.A.T."/>
            <person name="Koren S."/>
            <person name="Bechman K.B."/>
            <person name="Herman A."/>
            <person name="Abrahante J.E."/>
            <person name="Garbe J."/>
        </authorList>
    </citation>
    <scope>NUCLEOTIDE SEQUENCE</scope>
    <source>
        <strain evidence="3">Duluth1</strain>
        <tissue evidence="3">Whole animal</tissue>
    </source>
</reference>
<sequence length="117" mass="13485">MIKMASFSKATLTKGSDSVIDFCCSPCQEHNIDQLAEFYCNNCLKFYCAKSKCINLHGELFGKHVTYGRKDPSKWPVAKEVEDFLQKCDLHEDKRLELYCDDHSQLCCPNCVLLNHR</sequence>
<evidence type="ECO:0000313" key="4">
    <source>
        <dbReference type="Proteomes" id="UP000828390"/>
    </source>
</evidence>
<feature type="domain" description="B box-type" evidence="2">
    <location>
        <begin position="83"/>
        <end position="117"/>
    </location>
</feature>
<evidence type="ECO:0000256" key="1">
    <source>
        <dbReference type="PROSITE-ProRule" id="PRU00024"/>
    </source>
</evidence>
<evidence type="ECO:0000313" key="3">
    <source>
        <dbReference type="EMBL" id="KAH3779388.1"/>
    </source>
</evidence>
<name>A0A9D4IPS2_DREPO</name>
<dbReference type="CDD" id="cd19756">
    <property type="entry name" value="Bbox2"/>
    <property type="match status" value="1"/>
</dbReference>